<feature type="zinc finger region" description="C3H1-type" evidence="4">
    <location>
        <begin position="218"/>
        <end position="246"/>
    </location>
</feature>
<keyword evidence="4" id="KW-0863">Zinc-finger</keyword>
<comment type="function">
    <text evidence="2">May be involved in the turnover of nuclear polyadenylated (pA+) RNA.</text>
</comment>
<evidence type="ECO:0000313" key="9">
    <source>
        <dbReference type="EMBL" id="KAK3669782.1"/>
    </source>
</evidence>
<feature type="region of interest" description="Disordered" evidence="6">
    <location>
        <begin position="284"/>
        <end position="312"/>
    </location>
</feature>
<dbReference type="Pfam" id="PF01480">
    <property type="entry name" value="PWI"/>
    <property type="match status" value="1"/>
</dbReference>
<protein>
    <recommendedName>
        <fullName evidence="11">RNA-binding protein</fullName>
    </recommendedName>
</protein>
<evidence type="ECO:0000256" key="4">
    <source>
        <dbReference type="PROSITE-ProRule" id="PRU00723"/>
    </source>
</evidence>
<dbReference type="GO" id="GO:0005634">
    <property type="term" value="C:nucleus"/>
    <property type="evidence" value="ECO:0007669"/>
    <property type="project" value="TreeGrafter"/>
</dbReference>
<gene>
    <name evidence="9" type="ORF">LTR78_010355</name>
</gene>
<accession>A0AAE0TMM1</accession>
<comment type="caution">
    <text evidence="9">The sequence shown here is derived from an EMBL/GenBank/DDBJ whole genome shotgun (WGS) entry which is preliminary data.</text>
</comment>
<evidence type="ECO:0008006" key="11">
    <source>
        <dbReference type="Google" id="ProtNLM"/>
    </source>
</evidence>
<feature type="coiled-coil region" evidence="5">
    <location>
        <begin position="414"/>
        <end position="448"/>
    </location>
</feature>
<feature type="domain" description="RRM" evidence="7">
    <location>
        <begin position="314"/>
        <end position="386"/>
    </location>
</feature>
<dbReference type="InterPro" id="IPR045137">
    <property type="entry name" value="RBM26/27"/>
</dbReference>
<dbReference type="PROSITE" id="PS50103">
    <property type="entry name" value="ZF_C3H1"/>
    <property type="match status" value="1"/>
</dbReference>
<dbReference type="SUPFAM" id="SSF54928">
    <property type="entry name" value="RNA-binding domain, RBD"/>
    <property type="match status" value="1"/>
</dbReference>
<name>A0AAE0TMM1_9PEZI</name>
<keyword evidence="4" id="KW-0479">Metal-binding</keyword>
<dbReference type="InterPro" id="IPR035979">
    <property type="entry name" value="RBD_domain_sf"/>
</dbReference>
<dbReference type="InterPro" id="IPR012677">
    <property type="entry name" value="Nucleotide-bd_a/b_plait_sf"/>
</dbReference>
<dbReference type="SMART" id="SM00360">
    <property type="entry name" value="RRM"/>
    <property type="match status" value="1"/>
</dbReference>
<dbReference type="Pfam" id="PF00076">
    <property type="entry name" value="RRM_1"/>
    <property type="match status" value="1"/>
</dbReference>
<keyword evidence="1 3" id="KW-0694">RNA-binding</keyword>
<evidence type="ECO:0000259" key="8">
    <source>
        <dbReference type="PROSITE" id="PS50103"/>
    </source>
</evidence>
<feature type="compositionally biased region" description="Basic and acidic residues" evidence="6">
    <location>
        <begin position="667"/>
        <end position="680"/>
    </location>
</feature>
<dbReference type="EMBL" id="JAUTXT010000072">
    <property type="protein sequence ID" value="KAK3669782.1"/>
    <property type="molecule type" value="Genomic_DNA"/>
</dbReference>
<evidence type="ECO:0000256" key="5">
    <source>
        <dbReference type="SAM" id="Coils"/>
    </source>
</evidence>
<dbReference type="CDD" id="cd12257">
    <property type="entry name" value="RRM1_RBM26_like"/>
    <property type="match status" value="1"/>
</dbReference>
<dbReference type="Proteomes" id="UP001274830">
    <property type="component" value="Unassembled WGS sequence"/>
</dbReference>
<dbReference type="PROSITE" id="PS50102">
    <property type="entry name" value="RRM"/>
    <property type="match status" value="1"/>
</dbReference>
<feature type="domain" description="C3H1-type" evidence="8">
    <location>
        <begin position="218"/>
        <end position="246"/>
    </location>
</feature>
<keyword evidence="5" id="KW-0175">Coiled coil</keyword>
<dbReference type="PANTHER" id="PTHR14398:SF0">
    <property type="entry name" value="ZINC FINGER PROTEIN SWM"/>
    <property type="match status" value="1"/>
</dbReference>
<reference evidence="9" key="1">
    <citation type="submission" date="2023-07" db="EMBL/GenBank/DDBJ databases">
        <title>Black Yeasts Isolated from many extreme environments.</title>
        <authorList>
            <person name="Coleine C."/>
            <person name="Stajich J.E."/>
            <person name="Selbmann L."/>
        </authorList>
    </citation>
    <scope>NUCLEOTIDE SEQUENCE</scope>
    <source>
        <strain evidence="9">CCFEE 5485</strain>
    </source>
</reference>
<sequence>MTLDVEDEQVFKAFVIKKLEAISDADSEVLADYVVALVKTDEADAVSGALKDFIPDSAQTFVNEIFSAIATRSYDLSAPLSKTTVSGLDATGRAYNKSNKVPAGSRKRSYHDWDAEGGQNGHIPVLETITRSPKRTQRGSKPSSLSRLKISPPSYAPSFNQTRPSMHLPPLPTPPPGMPPFDLSNPMASFLAMQQTMGMFLGMPDGGFFERAGGISATPEDRQCHDYHTKGFCTRGTSCPYEHGGNAVFIADRNDGYEPEAPFVQESIPQTSDHQRAGGFPAVHQHSNSNERRAKGHRPSFSMAGPDRTDRSNTSIVVEQIPKDYLNEPSIQDFFSQFGKIDHIDLHYHHALAIVKYNNHKSARAAYQSPKCIFENRFVKVFWHKLVSPATNGHAHPPEEDITPMTSEQPALDLAEVAKRQEEAQKRHEATKQKRNEILEQRRALDQRLGEINLERQRAIEMLAKQSGSSVAGDDDEQTTMLKAKLAELQSEAKTLGIDMDREVMNNDSHAPLATRIRGAAIGQSRGRGYSASYRGRGGGRSVMSLDNRSKTVAITFAEGRRQDHEETLRHYLMFNGLDSASLTQHLSRDDTALIQFQQRYEGENFLSAASYAGPLAHSDLPKVIGKVKLKWHKLEETSLSHVDNLSEIPDSDAAGCGAQDGLQLDSKQDVPHREDRDMDTYDEVDEVY</sequence>
<dbReference type="GO" id="GO:0003723">
    <property type="term" value="F:RNA binding"/>
    <property type="evidence" value="ECO:0007669"/>
    <property type="project" value="UniProtKB-UniRule"/>
</dbReference>
<dbReference type="Gene3D" id="3.30.70.330">
    <property type="match status" value="1"/>
</dbReference>
<dbReference type="InterPro" id="IPR000571">
    <property type="entry name" value="Znf_CCCH"/>
</dbReference>
<evidence type="ECO:0000256" key="2">
    <source>
        <dbReference type="ARBA" id="ARBA00043866"/>
    </source>
</evidence>
<keyword evidence="4" id="KW-0862">Zinc</keyword>
<evidence type="ECO:0000313" key="10">
    <source>
        <dbReference type="Proteomes" id="UP001274830"/>
    </source>
</evidence>
<dbReference type="InterPro" id="IPR002483">
    <property type="entry name" value="PWI_dom"/>
</dbReference>
<dbReference type="InterPro" id="IPR000504">
    <property type="entry name" value="RRM_dom"/>
</dbReference>
<evidence type="ECO:0000256" key="3">
    <source>
        <dbReference type="PROSITE-ProRule" id="PRU00176"/>
    </source>
</evidence>
<feature type="region of interest" description="Disordered" evidence="6">
    <location>
        <begin position="651"/>
        <end position="689"/>
    </location>
</feature>
<evidence type="ECO:0000256" key="1">
    <source>
        <dbReference type="ARBA" id="ARBA00022884"/>
    </source>
</evidence>
<proteinExistence type="predicted"/>
<keyword evidence="10" id="KW-1185">Reference proteome</keyword>
<evidence type="ECO:0000256" key="6">
    <source>
        <dbReference type="SAM" id="MobiDB-lite"/>
    </source>
</evidence>
<dbReference type="AlphaFoldDB" id="A0AAE0TMM1"/>
<dbReference type="PANTHER" id="PTHR14398">
    <property type="entry name" value="RNA RECOGNITION RRM/RNP DOMAIN"/>
    <property type="match status" value="1"/>
</dbReference>
<organism evidence="9 10">
    <name type="scientific">Recurvomyces mirabilis</name>
    <dbReference type="NCBI Taxonomy" id="574656"/>
    <lineage>
        <taxon>Eukaryota</taxon>
        <taxon>Fungi</taxon>
        <taxon>Dikarya</taxon>
        <taxon>Ascomycota</taxon>
        <taxon>Pezizomycotina</taxon>
        <taxon>Dothideomycetes</taxon>
        <taxon>Dothideomycetidae</taxon>
        <taxon>Mycosphaerellales</taxon>
        <taxon>Teratosphaeriaceae</taxon>
        <taxon>Recurvomyces</taxon>
    </lineage>
</organism>
<evidence type="ECO:0000259" key="7">
    <source>
        <dbReference type="PROSITE" id="PS50102"/>
    </source>
</evidence>
<dbReference type="GO" id="GO:0008270">
    <property type="term" value="F:zinc ion binding"/>
    <property type="evidence" value="ECO:0007669"/>
    <property type="project" value="UniProtKB-KW"/>
</dbReference>
<feature type="region of interest" description="Disordered" evidence="6">
    <location>
        <begin position="130"/>
        <end position="174"/>
    </location>
</feature>